<comment type="caution">
    <text evidence="1">The sequence shown here is derived from an EMBL/GenBank/DDBJ whole genome shotgun (WGS) entry which is preliminary data.</text>
</comment>
<gene>
    <name evidence="1" type="ORF">OD750_008355</name>
</gene>
<dbReference type="Pfam" id="PF05988">
    <property type="entry name" value="DUF899"/>
    <property type="match status" value="1"/>
</dbReference>
<name>A0A9X3YKV5_9GAMM</name>
<dbReference type="EMBL" id="JAOVZO020000011">
    <property type="protein sequence ID" value="MDC8012558.1"/>
    <property type="molecule type" value="Genomic_DNA"/>
</dbReference>
<evidence type="ECO:0000313" key="2">
    <source>
        <dbReference type="Proteomes" id="UP001139971"/>
    </source>
</evidence>
<dbReference type="RefSeq" id="WP_263541130.1">
    <property type="nucleotide sequence ID" value="NZ_JAOVZO020000011.1"/>
</dbReference>
<dbReference type="InterPro" id="IPR036249">
    <property type="entry name" value="Thioredoxin-like_sf"/>
</dbReference>
<accession>A0A9X3YKV5</accession>
<organism evidence="1 2">
    <name type="scientific">Tahibacter soli</name>
    <dbReference type="NCBI Taxonomy" id="2983605"/>
    <lineage>
        <taxon>Bacteria</taxon>
        <taxon>Pseudomonadati</taxon>
        <taxon>Pseudomonadota</taxon>
        <taxon>Gammaproteobacteria</taxon>
        <taxon>Lysobacterales</taxon>
        <taxon>Rhodanobacteraceae</taxon>
        <taxon>Tahibacter</taxon>
    </lineage>
</organism>
<dbReference type="SUPFAM" id="SSF52833">
    <property type="entry name" value="Thioredoxin-like"/>
    <property type="match status" value="1"/>
</dbReference>
<dbReference type="InterPro" id="IPR010296">
    <property type="entry name" value="DUF899_thioredox"/>
</dbReference>
<dbReference type="AlphaFoldDB" id="A0A9X3YKV5"/>
<protein>
    <submittedName>
        <fullName evidence="1">Thioredoxin family protein</fullName>
    </submittedName>
</protein>
<sequence length="262" mass="30036">MNAAIAVSNTEQHPVVTRERWLAARKTLLAREKELTQLHDAIARERRALPWVRVEKDYVFDTPEGPRRLADLFDGRSQLFVQHFMFAPGWEQGCKSCSYMADHNDGANIHLAQRDVTLIAVSRAPLADLERFRRRMGWQFRWVSSHRSDFNHDFGVNFTQDEMTSGKVDYNYVRQPFPHEEAPGISVFVRDDEGSVFHTYSRFGRGVEVMMHTYALLDLTPAGRDEDALEYPMAWVRHNDRYEAQTSANAAPKAAGCCGSQV</sequence>
<evidence type="ECO:0000313" key="1">
    <source>
        <dbReference type="EMBL" id="MDC8012558.1"/>
    </source>
</evidence>
<dbReference type="Proteomes" id="UP001139971">
    <property type="component" value="Unassembled WGS sequence"/>
</dbReference>
<reference evidence="1" key="1">
    <citation type="submission" date="2023-02" db="EMBL/GenBank/DDBJ databases">
        <title>Tahibacter soli sp. nov. isolated from soil.</title>
        <authorList>
            <person name="Baek J.H."/>
            <person name="Lee J.K."/>
            <person name="Choi D.G."/>
            <person name="Jeon C.O."/>
        </authorList>
    </citation>
    <scope>NUCLEOTIDE SEQUENCE</scope>
    <source>
        <strain evidence="1">BL</strain>
    </source>
</reference>
<proteinExistence type="predicted"/>
<keyword evidence="2" id="KW-1185">Reference proteome</keyword>